<evidence type="ECO:0000313" key="1">
    <source>
        <dbReference type="EMBL" id="CDO72650.1"/>
    </source>
</evidence>
<dbReference type="OrthoDB" id="3235759at2759"/>
<evidence type="ECO:0000313" key="2">
    <source>
        <dbReference type="Proteomes" id="UP000029665"/>
    </source>
</evidence>
<name>A0A060SE54_PYCCI</name>
<organism evidence="1 2">
    <name type="scientific">Pycnoporus cinnabarinus</name>
    <name type="common">Cinnabar-red polypore</name>
    <name type="synonym">Trametes cinnabarina</name>
    <dbReference type="NCBI Taxonomy" id="5643"/>
    <lineage>
        <taxon>Eukaryota</taxon>
        <taxon>Fungi</taxon>
        <taxon>Dikarya</taxon>
        <taxon>Basidiomycota</taxon>
        <taxon>Agaricomycotina</taxon>
        <taxon>Agaricomycetes</taxon>
        <taxon>Polyporales</taxon>
        <taxon>Polyporaceae</taxon>
        <taxon>Trametes</taxon>
    </lineage>
</organism>
<comment type="caution">
    <text evidence="1">The sequence shown here is derived from an EMBL/GenBank/DDBJ whole genome shotgun (WGS) entry which is preliminary data.</text>
</comment>
<accession>A0A060SE54</accession>
<protein>
    <submittedName>
        <fullName evidence="1">Uncharacterized protein</fullName>
    </submittedName>
</protein>
<proteinExistence type="predicted"/>
<sequence length="81" mass="9268">MLRLSDLEQPIQPLYNAKGEISPEFPKRLVDLFNMTNETAVTLLRDYAPNDKPTDSRDSNVNAVMRICGVRFVLVRRRSSS</sequence>
<dbReference type="HOGENOM" id="CLU_2575026_0_0_1"/>
<keyword evidence="2" id="KW-1185">Reference proteome</keyword>
<dbReference type="AlphaFoldDB" id="A0A060SE54"/>
<reference evidence="1" key="1">
    <citation type="submission" date="2014-01" db="EMBL/GenBank/DDBJ databases">
        <title>The genome of the white-rot fungus Pycnoporus cinnabarinus: a basidiomycete model with a versatile arsenal for lignocellulosic biomass breakdown.</title>
        <authorList>
            <person name="Levasseur A."/>
            <person name="Lomascolo A."/>
            <person name="Ruiz-Duenas F.J."/>
            <person name="Uzan E."/>
            <person name="Piumi F."/>
            <person name="Kues U."/>
            <person name="Ram A.F.J."/>
            <person name="Murat C."/>
            <person name="Haon M."/>
            <person name="Benoit I."/>
            <person name="Arfi Y."/>
            <person name="Chevret D."/>
            <person name="Drula E."/>
            <person name="Kwon M.J."/>
            <person name="Gouret P."/>
            <person name="Lesage-Meessen L."/>
            <person name="Lombard V."/>
            <person name="Mariette J."/>
            <person name="Noirot C."/>
            <person name="Park J."/>
            <person name="Patyshakuliyeva A."/>
            <person name="Wieneger R.A.B."/>
            <person name="Wosten H.A.B."/>
            <person name="Martin F."/>
            <person name="Coutinho P.M."/>
            <person name="de Vries R."/>
            <person name="Martinez A.T."/>
            <person name="Klopp C."/>
            <person name="Pontarotti P."/>
            <person name="Henrissat B."/>
            <person name="Record E."/>
        </authorList>
    </citation>
    <scope>NUCLEOTIDE SEQUENCE [LARGE SCALE GENOMIC DNA]</scope>
    <source>
        <strain evidence="1">BRFM137</strain>
    </source>
</reference>
<gene>
    <name evidence="1" type="ORF">BN946_scf184985.g69</name>
</gene>
<dbReference type="EMBL" id="CCBP010000115">
    <property type="protein sequence ID" value="CDO72650.1"/>
    <property type="molecule type" value="Genomic_DNA"/>
</dbReference>
<dbReference type="Proteomes" id="UP000029665">
    <property type="component" value="Unassembled WGS sequence"/>
</dbReference>